<dbReference type="WBParaSite" id="SRDH1_67970.1">
    <property type="protein sequence ID" value="SRDH1_67970.1"/>
    <property type="gene ID" value="SRDH1_67970"/>
</dbReference>
<evidence type="ECO:0000313" key="2">
    <source>
        <dbReference type="WBParaSite" id="SRDH1_67970.1"/>
    </source>
</evidence>
<keyword evidence="1" id="KW-1185">Reference proteome</keyword>
<reference evidence="2" key="2">
    <citation type="submission" date="2023-11" db="UniProtKB">
        <authorList>
            <consortium name="WormBaseParasite"/>
        </authorList>
    </citation>
    <scope>IDENTIFICATION</scope>
</reference>
<dbReference type="Pfam" id="PF17681">
    <property type="entry name" value="GCP_N_terminal"/>
    <property type="match status" value="1"/>
</dbReference>
<organism evidence="1 2">
    <name type="scientific">Schistosoma rodhaini</name>
    <dbReference type="NCBI Taxonomy" id="6188"/>
    <lineage>
        <taxon>Eukaryota</taxon>
        <taxon>Metazoa</taxon>
        <taxon>Spiralia</taxon>
        <taxon>Lophotrochozoa</taxon>
        <taxon>Platyhelminthes</taxon>
        <taxon>Trematoda</taxon>
        <taxon>Digenea</taxon>
        <taxon>Strigeidida</taxon>
        <taxon>Schistosomatoidea</taxon>
        <taxon>Schistosomatidae</taxon>
        <taxon>Schistosoma</taxon>
    </lineage>
</organism>
<dbReference type="Proteomes" id="UP000050792">
    <property type="component" value="Unassembled WGS sequence"/>
</dbReference>
<evidence type="ECO:0000313" key="1">
    <source>
        <dbReference type="Proteomes" id="UP000050792"/>
    </source>
</evidence>
<protein>
    <submittedName>
        <fullName evidence="2">Gamma-tubulin complex component</fullName>
    </submittedName>
</protein>
<dbReference type="AlphaFoldDB" id="A0A183RXM7"/>
<dbReference type="InterPro" id="IPR041470">
    <property type="entry name" value="GCP_N"/>
</dbReference>
<reference evidence="1" key="1">
    <citation type="submission" date="2022-06" db="EMBL/GenBank/DDBJ databases">
        <authorList>
            <person name="Berger JAMES D."/>
            <person name="Berger JAMES D."/>
        </authorList>
    </citation>
    <scope>NUCLEOTIDE SEQUENCE [LARGE SCALE GENOMIC DNA]</scope>
</reference>
<proteinExistence type="predicted"/>
<accession>A0A183RXM7</accession>
<sequence length="195" mass="22585">MRNLEISDQYGQLKPAYMELEKRVDLNFHVDRTSNYQSTTLLSFVQPLTMTQLVLWTQEPWSRLQFLASLCGVCRVLRGGSITYKVFAYTLDGDLEVTLIMRHLMSSIVSSLLYFTKQWTYDGHLNNPYQEFHVEADSNLNKPCSEILIDRLGSISKTAMHDSNTQYKEPEIPQRLDVRLLDISACQFTGWNIFS</sequence>
<name>A0A183RXM7_9TREM</name>